<dbReference type="OrthoDB" id="1525151at2"/>
<dbReference type="InterPro" id="IPR010035">
    <property type="entry name" value="Thi_S"/>
</dbReference>
<dbReference type="PANTHER" id="PTHR34472:SF1">
    <property type="entry name" value="SULFUR CARRIER PROTEIN THIS"/>
    <property type="match status" value="1"/>
</dbReference>
<reference evidence="1 2" key="1">
    <citation type="submission" date="2019-03" db="EMBL/GenBank/DDBJ databases">
        <title>Genomic Encyclopedia of Type Strains, Phase IV (KMG-IV): sequencing the most valuable type-strain genomes for metagenomic binning, comparative biology and taxonomic classification.</title>
        <authorList>
            <person name="Goeker M."/>
        </authorList>
    </citation>
    <scope>NUCLEOTIDE SEQUENCE [LARGE SCALE GENOMIC DNA]</scope>
    <source>
        <strain evidence="1 2">DSM 21100</strain>
    </source>
</reference>
<dbReference type="PANTHER" id="PTHR34472">
    <property type="entry name" value="SULFUR CARRIER PROTEIN THIS"/>
    <property type="match status" value="1"/>
</dbReference>
<dbReference type="Gene3D" id="3.10.20.30">
    <property type="match status" value="1"/>
</dbReference>
<dbReference type="InterPro" id="IPR003749">
    <property type="entry name" value="ThiS/MoaD-like"/>
</dbReference>
<name>A0A4R3KPC1_9SPHI</name>
<dbReference type="NCBIfam" id="TIGR01683">
    <property type="entry name" value="thiS"/>
    <property type="match status" value="1"/>
</dbReference>
<accession>A0A4R3KPC1</accession>
<organism evidence="1 2">
    <name type="scientific">Anseongella ginsenosidimutans</name>
    <dbReference type="NCBI Taxonomy" id="496056"/>
    <lineage>
        <taxon>Bacteria</taxon>
        <taxon>Pseudomonadati</taxon>
        <taxon>Bacteroidota</taxon>
        <taxon>Sphingobacteriia</taxon>
        <taxon>Sphingobacteriales</taxon>
        <taxon>Sphingobacteriaceae</taxon>
        <taxon>Anseongella</taxon>
    </lineage>
</organism>
<protein>
    <submittedName>
        <fullName evidence="1">Sulfur carrier protein ThiS</fullName>
    </submittedName>
</protein>
<dbReference type="AlphaFoldDB" id="A0A4R3KPC1"/>
<comment type="caution">
    <text evidence="1">The sequence shown here is derived from an EMBL/GenBank/DDBJ whole genome shotgun (WGS) entry which is preliminary data.</text>
</comment>
<dbReference type="Proteomes" id="UP000295807">
    <property type="component" value="Unassembled WGS sequence"/>
</dbReference>
<evidence type="ECO:0000313" key="1">
    <source>
        <dbReference type="EMBL" id="TCS86000.1"/>
    </source>
</evidence>
<dbReference type="CDD" id="cd00565">
    <property type="entry name" value="Ubl_ThiS"/>
    <property type="match status" value="1"/>
</dbReference>
<dbReference type="Pfam" id="PF02597">
    <property type="entry name" value="ThiS"/>
    <property type="match status" value="1"/>
</dbReference>
<dbReference type="InterPro" id="IPR012675">
    <property type="entry name" value="Beta-grasp_dom_sf"/>
</dbReference>
<evidence type="ECO:0000313" key="2">
    <source>
        <dbReference type="Proteomes" id="UP000295807"/>
    </source>
</evidence>
<keyword evidence="2" id="KW-1185">Reference proteome</keyword>
<dbReference type="RefSeq" id="WP_132129809.1">
    <property type="nucleotide sequence ID" value="NZ_CP042432.1"/>
</dbReference>
<dbReference type="EMBL" id="SMAD01000009">
    <property type="protein sequence ID" value="TCS86000.1"/>
    <property type="molecule type" value="Genomic_DNA"/>
</dbReference>
<sequence length="67" mass="7315">MEVFINQQSYLLPENSKLAAVPDLLGILSPQGIALAVNNQVIPKDSWSGFELQKNDHILLIRATQGG</sequence>
<dbReference type="SUPFAM" id="SSF54285">
    <property type="entry name" value="MoaD/ThiS"/>
    <property type="match status" value="1"/>
</dbReference>
<proteinExistence type="predicted"/>
<gene>
    <name evidence="1" type="ORF">EDD80_10924</name>
</gene>
<dbReference type="InterPro" id="IPR016155">
    <property type="entry name" value="Mopterin_synth/thiamin_S_b"/>
</dbReference>